<dbReference type="GO" id="GO:0003677">
    <property type="term" value="F:DNA binding"/>
    <property type="evidence" value="ECO:0007669"/>
    <property type="project" value="InterPro"/>
</dbReference>
<dbReference type="SUPFAM" id="SSF52540">
    <property type="entry name" value="P-loop containing nucleoside triphosphate hydrolases"/>
    <property type="match status" value="1"/>
</dbReference>
<dbReference type="InterPro" id="IPR016032">
    <property type="entry name" value="Sig_transdc_resp-reg_C-effctor"/>
</dbReference>
<dbReference type="Gene3D" id="3.40.50.300">
    <property type="entry name" value="P-loop containing nucleotide triphosphate hydrolases"/>
    <property type="match status" value="1"/>
</dbReference>
<accession>A0A167XWZ2</accession>
<dbReference type="AlphaFoldDB" id="A0A167XWZ2"/>
<proteinExistence type="predicted"/>
<organism evidence="1 2">
    <name type="scientific">Flavobacterium fryxellicola</name>
    <dbReference type="NCBI Taxonomy" id="249352"/>
    <lineage>
        <taxon>Bacteria</taxon>
        <taxon>Pseudomonadati</taxon>
        <taxon>Bacteroidota</taxon>
        <taxon>Flavobacteriia</taxon>
        <taxon>Flavobacteriales</taxon>
        <taxon>Flavobacteriaceae</taxon>
        <taxon>Flavobacterium</taxon>
    </lineage>
</organism>
<reference evidence="1 2" key="1">
    <citation type="submission" date="2016-03" db="EMBL/GenBank/DDBJ databases">
        <title>Draft genome sequence of Flavobacterium fryxellicola DSM 16209.</title>
        <authorList>
            <person name="Shin S.-K."/>
            <person name="Yi H."/>
        </authorList>
    </citation>
    <scope>NUCLEOTIDE SEQUENCE [LARGE SCALE GENOMIC DNA]</scope>
    <source>
        <strain evidence="1 2">DSM 16209</strain>
    </source>
</reference>
<dbReference type="Proteomes" id="UP000077164">
    <property type="component" value="Unassembled WGS sequence"/>
</dbReference>
<protein>
    <submittedName>
        <fullName evidence="1">LuxR family transcriptional regulator</fullName>
    </submittedName>
</protein>
<keyword evidence="2" id="KW-1185">Reference proteome</keyword>
<dbReference type="Pfam" id="PF13481">
    <property type="entry name" value="AAA_25"/>
    <property type="match status" value="1"/>
</dbReference>
<dbReference type="EMBL" id="LVJE01000010">
    <property type="protein sequence ID" value="OAB28776.1"/>
    <property type="molecule type" value="Genomic_DNA"/>
</dbReference>
<dbReference type="GO" id="GO:0006355">
    <property type="term" value="P:regulation of DNA-templated transcription"/>
    <property type="evidence" value="ECO:0007669"/>
    <property type="project" value="InterPro"/>
</dbReference>
<dbReference type="OrthoDB" id="786308at2"/>
<dbReference type="Gene3D" id="1.10.10.60">
    <property type="entry name" value="Homeodomain-like"/>
    <property type="match status" value="1"/>
</dbReference>
<name>A0A167XWZ2_9FLAO</name>
<dbReference type="SUPFAM" id="SSF46894">
    <property type="entry name" value="C-terminal effector domain of the bipartite response regulators"/>
    <property type="match status" value="1"/>
</dbReference>
<comment type="caution">
    <text evidence="1">The sequence shown here is derived from an EMBL/GenBank/DDBJ whole genome shotgun (WGS) entry which is preliminary data.</text>
</comment>
<dbReference type="RefSeq" id="WP_066077689.1">
    <property type="nucleotide sequence ID" value="NZ_FRDK01000002.1"/>
</dbReference>
<sequence length="351" mass="40506">MPEQQPNNLNATIDFKQSLETDLKAAFESTNVEESPSCFMIKPMNDWIEEAKNRPIPNMLFSELWYQREICILFADTNLGKSILALQISNSISKGIFIIGFKNEVEPQKVLYFDFELSDKQIENRYSKSYTEHYLFNENLIRVEINPEQEIPAKFKDFEEFLCFSLEKAIIETQAKIIVIDNLTYLKNDTEKAKEALPLMKFLNSIKKKYGLSILVLAHTPKRDSSKPLSKNDLSGSKMLINFCDSCFAIGESIQKNGLRYIKQIKQRNTELIYDTENVIICTIEKQSNFLEFVFDSYDDEMEHLKPRNNSEQISEIIKLKNQGLSNVEIGTQLGISEGTVRNKIKKADTN</sequence>
<dbReference type="InterPro" id="IPR027417">
    <property type="entry name" value="P-loop_NTPase"/>
</dbReference>
<gene>
    <name evidence="1" type="ORF">FBFR_04710</name>
</gene>
<evidence type="ECO:0000313" key="1">
    <source>
        <dbReference type="EMBL" id="OAB28776.1"/>
    </source>
</evidence>
<evidence type="ECO:0000313" key="2">
    <source>
        <dbReference type="Proteomes" id="UP000077164"/>
    </source>
</evidence>
<dbReference type="STRING" id="249352.SAMN05444395_102526"/>